<gene>
    <name evidence="1" type="ORF">GXM_06359</name>
</gene>
<name>A0A5P8W7X5_9NOSO</name>
<proteinExistence type="predicted"/>
<organism evidence="1 2">
    <name type="scientific">Nostoc sphaeroides CCNUC1</name>
    <dbReference type="NCBI Taxonomy" id="2653204"/>
    <lineage>
        <taxon>Bacteria</taxon>
        <taxon>Bacillati</taxon>
        <taxon>Cyanobacteriota</taxon>
        <taxon>Cyanophyceae</taxon>
        <taxon>Nostocales</taxon>
        <taxon>Nostocaceae</taxon>
        <taxon>Nostoc</taxon>
    </lineage>
</organism>
<dbReference type="EMBL" id="CP045226">
    <property type="protein sequence ID" value="QFS48865.1"/>
    <property type="molecule type" value="Genomic_DNA"/>
</dbReference>
<dbReference type="KEGG" id="nsh:GXM_06359"/>
<sequence>MSASRKEGVKNQEIIQMLLWIFVNCHPFSGFSKGISRLCQYHESKLLIN</sequence>
<reference evidence="1 2" key="1">
    <citation type="submission" date="2019-10" db="EMBL/GenBank/DDBJ databases">
        <title>Genomic and transcriptomic insights into the perfect genentic adaptation of a filamentous nitrogen-fixing cyanobacterium to rice fields.</title>
        <authorList>
            <person name="Chen Z."/>
        </authorList>
    </citation>
    <scope>NUCLEOTIDE SEQUENCE [LARGE SCALE GENOMIC DNA]</scope>
    <source>
        <strain evidence="1">CCNUC1</strain>
    </source>
</reference>
<keyword evidence="2" id="KW-1185">Reference proteome</keyword>
<dbReference type="AlphaFoldDB" id="A0A5P8W7X5"/>
<dbReference type="Proteomes" id="UP000326678">
    <property type="component" value="Chromosome Gxm1"/>
</dbReference>
<evidence type="ECO:0000313" key="1">
    <source>
        <dbReference type="EMBL" id="QFS48865.1"/>
    </source>
</evidence>
<accession>A0A5P8W7X5</accession>
<evidence type="ECO:0000313" key="2">
    <source>
        <dbReference type="Proteomes" id="UP000326678"/>
    </source>
</evidence>
<protein>
    <submittedName>
        <fullName evidence="1">Uncharacterized protein</fullName>
    </submittedName>
</protein>